<evidence type="ECO:0000313" key="2">
    <source>
        <dbReference type="Proteomes" id="UP000027734"/>
    </source>
</evidence>
<dbReference type="STRING" id="1300350.Z948_2503"/>
<gene>
    <name evidence="1" type="ORF">DSW25_17245</name>
</gene>
<dbReference type="AlphaFoldDB" id="A0A073IF52"/>
<evidence type="ECO:0000313" key="1">
    <source>
        <dbReference type="EMBL" id="KEJ88106.1"/>
    </source>
</evidence>
<name>A0A073IF52_9RHOB</name>
<accession>A0A073IF52</accession>
<dbReference type="Proteomes" id="UP000027734">
    <property type="component" value="Unassembled WGS sequence"/>
</dbReference>
<protein>
    <submittedName>
        <fullName evidence="1">Uncharacterized protein</fullName>
    </submittedName>
</protein>
<reference evidence="1 2" key="1">
    <citation type="submission" date="2014-01" db="EMBL/GenBank/DDBJ databases">
        <title>Sulfitobacter donghicola JCM 14565 Genome Sequencing.</title>
        <authorList>
            <person name="Lai Q."/>
            <person name="Hong Z."/>
        </authorList>
    </citation>
    <scope>NUCLEOTIDE SEQUENCE [LARGE SCALE GENOMIC DNA]</scope>
    <source>
        <strain evidence="1 2">JCM 14565</strain>
    </source>
</reference>
<dbReference type="EMBL" id="JAMC01000009">
    <property type="protein sequence ID" value="KEJ88106.1"/>
    <property type="molecule type" value="Genomic_DNA"/>
</dbReference>
<organism evidence="1 2">
    <name type="scientific">Sulfitobacter donghicola DSW-25 = KCTC 12864 = JCM 14565</name>
    <dbReference type="NCBI Taxonomy" id="1300350"/>
    <lineage>
        <taxon>Bacteria</taxon>
        <taxon>Pseudomonadati</taxon>
        <taxon>Pseudomonadota</taxon>
        <taxon>Alphaproteobacteria</taxon>
        <taxon>Rhodobacterales</taxon>
        <taxon>Roseobacteraceae</taxon>
        <taxon>Sulfitobacter</taxon>
    </lineage>
</organism>
<keyword evidence="2" id="KW-1185">Reference proteome</keyword>
<comment type="caution">
    <text evidence="1">The sequence shown here is derived from an EMBL/GenBank/DDBJ whole genome shotgun (WGS) entry which is preliminary data.</text>
</comment>
<proteinExistence type="predicted"/>
<sequence length="278" mass="31983">MLLRQRETIARVPLSPNNFVRTWSTAESLLDAFIRMQPRDKEDALSEMANRSRMQTIHYRFNFDRDAALAVIKKITSRFDQKTQCSHQLEKRIFSLFALMDITVQRLHEFYDRVQEIYEATERSTVISGVEFLCEKSPLAYHTWQRVDLSAIDDGTLQFLAFQLSEISHEWIYTFAPDDLSELDRDTVSKLSAKQGDEADGEFEHLFMNNPVWAKPFIEKDDGSYFTAVPHIPLAFPFRIIGALLPEDGKTRKALSDARAEALEELIAEAVQAAMPLT</sequence>